<organism evidence="2 3">
    <name type="scientific">Virgisporangium aurantiacum</name>
    <dbReference type="NCBI Taxonomy" id="175570"/>
    <lineage>
        <taxon>Bacteria</taxon>
        <taxon>Bacillati</taxon>
        <taxon>Actinomycetota</taxon>
        <taxon>Actinomycetes</taxon>
        <taxon>Micromonosporales</taxon>
        <taxon>Micromonosporaceae</taxon>
        <taxon>Virgisporangium</taxon>
    </lineage>
</organism>
<reference evidence="2" key="1">
    <citation type="submission" date="2021-01" db="EMBL/GenBank/DDBJ databases">
        <title>Whole genome shotgun sequence of Virgisporangium aurantiacum NBRC 16421.</title>
        <authorList>
            <person name="Komaki H."/>
            <person name="Tamura T."/>
        </authorList>
    </citation>
    <scope>NUCLEOTIDE SEQUENCE</scope>
    <source>
        <strain evidence="2">NBRC 16421</strain>
    </source>
</reference>
<dbReference type="Proteomes" id="UP000612585">
    <property type="component" value="Unassembled WGS sequence"/>
</dbReference>
<evidence type="ECO:0000256" key="1">
    <source>
        <dbReference type="SAM" id="MobiDB-lite"/>
    </source>
</evidence>
<protein>
    <submittedName>
        <fullName evidence="2">Uncharacterized protein</fullName>
    </submittedName>
</protein>
<name>A0A8J3ZJG8_9ACTN</name>
<keyword evidence="3" id="KW-1185">Reference proteome</keyword>
<sequence>MVTDGPVSRGQDRRHVGLVTRLVIVVCIVLRRFAFRESGGPFANFVERRLVGLVADRAVRAGDAAGEFDQADAGHDNNSVDADRQQFGRGVGLSIAGRDTGHVVVGDVCGDDGNGDGRGDTDGGEDTTVDRHPRDEFDGDQQRDGWPRGNGLTDRVVGGVENIGDDRHG</sequence>
<proteinExistence type="predicted"/>
<accession>A0A8J3ZJG8</accession>
<dbReference type="AlphaFoldDB" id="A0A8J3ZJG8"/>
<evidence type="ECO:0000313" key="2">
    <source>
        <dbReference type="EMBL" id="GIJ63120.1"/>
    </source>
</evidence>
<feature type="region of interest" description="Disordered" evidence="1">
    <location>
        <begin position="109"/>
        <end position="169"/>
    </location>
</feature>
<comment type="caution">
    <text evidence="2">The sequence shown here is derived from an EMBL/GenBank/DDBJ whole genome shotgun (WGS) entry which is preliminary data.</text>
</comment>
<evidence type="ECO:0000313" key="3">
    <source>
        <dbReference type="Proteomes" id="UP000612585"/>
    </source>
</evidence>
<feature type="compositionally biased region" description="Basic and acidic residues" evidence="1">
    <location>
        <begin position="128"/>
        <end position="146"/>
    </location>
</feature>
<gene>
    <name evidence="2" type="ORF">Vau01_106360</name>
</gene>
<dbReference type="EMBL" id="BOPG01000088">
    <property type="protein sequence ID" value="GIJ63120.1"/>
    <property type="molecule type" value="Genomic_DNA"/>
</dbReference>